<dbReference type="Pfam" id="PF22580">
    <property type="entry name" value="KYNU_C"/>
    <property type="match status" value="1"/>
</dbReference>
<dbReference type="GO" id="GO:0030429">
    <property type="term" value="F:kynureninase activity"/>
    <property type="evidence" value="ECO:0007669"/>
    <property type="project" value="UniProtKB-UniRule"/>
</dbReference>
<feature type="binding site" evidence="4">
    <location>
        <position position="98"/>
    </location>
    <ligand>
        <name>pyridoxal 5'-phosphate</name>
        <dbReference type="ChEBI" id="CHEBI:597326"/>
    </ligand>
</feature>
<feature type="modified residue" description="N6-(pyridoxal phosphate)lysine" evidence="4">
    <location>
        <position position="223"/>
    </location>
</feature>
<dbReference type="GO" id="GO:0019805">
    <property type="term" value="P:quinolinate biosynthetic process"/>
    <property type="evidence" value="ECO:0007669"/>
    <property type="project" value="UniProtKB-UniRule"/>
</dbReference>
<organism evidence="7 8">
    <name type="scientific">Alteromonas profundi</name>
    <dbReference type="NCBI Taxonomy" id="2696062"/>
    <lineage>
        <taxon>Bacteria</taxon>
        <taxon>Pseudomonadati</taxon>
        <taxon>Pseudomonadota</taxon>
        <taxon>Gammaproteobacteria</taxon>
        <taxon>Alteromonadales</taxon>
        <taxon>Alteromonadaceae</taxon>
        <taxon>Alteromonas/Salinimonas group</taxon>
        <taxon>Alteromonas</taxon>
    </lineage>
</organism>
<evidence type="ECO:0000256" key="4">
    <source>
        <dbReference type="HAMAP-Rule" id="MF_01970"/>
    </source>
</evidence>
<feature type="binding site" evidence="4">
    <location>
        <position position="222"/>
    </location>
    <ligand>
        <name>pyridoxal 5'-phosphate</name>
        <dbReference type="ChEBI" id="CHEBI:597326"/>
    </ligand>
</feature>
<evidence type="ECO:0000256" key="5">
    <source>
        <dbReference type="NCBIfam" id="TIGR01814"/>
    </source>
</evidence>
<dbReference type="InterPro" id="IPR015424">
    <property type="entry name" value="PyrdxlP-dep_Trfase"/>
</dbReference>
<dbReference type="InterPro" id="IPR010111">
    <property type="entry name" value="Kynureninase"/>
</dbReference>
<dbReference type="GO" id="GO:0030170">
    <property type="term" value="F:pyridoxal phosphate binding"/>
    <property type="evidence" value="ECO:0007669"/>
    <property type="project" value="UniProtKB-UniRule"/>
</dbReference>
<comment type="pathway">
    <text evidence="4 6">Cofactor biosynthesis; NAD(+) biosynthesis; quinolinate from L-kynurenine: step 2/3.</text>
</comment>
<evidence type="ECO:0000313" key="7">
    <source>
        <dbReference type="EMBL" id="NDV90002.1"/>
    </source>
</evidence>
<comment type="cofactor">
    <cofactor evidence="4 6">
        <name>pyridoxal 5'-phosphate</name>
        <dbReference type="ChEBI" id="CHEBI:597326"/>
    </cofactor>
</comment>
<evidence type="ECO:0000256" key="1">
    <source>
        <dbReference type="ARBA" id="ARBA00022642"/>
    </source>
</evidence>
<comment type="caution">
    <text evidence="7">The sequence shown here is derived from an EMBL/GenBank/DDBJ whole genome shotgun (WGS) entry which is preliminary data.</text>
</comment>
<dbReference type="UniPathway" id="UPA00334">
    <property type="reaction ID" value="UER00455"/>
</dbReference>
<keyword evidence="2 4" id="KW-0378">Hydrolase</keyword>
<dbReference type="GO" id="GO:0097053">
    <property type="term" value="P:L-kynurenine catabolic process"/>
    <property type="evidence" value="ECO:0007669"/>
    <property type="project" value="UniProtKB-UniRule"/>
</dbReference>
<sequence>MNQIKSTISRLDSQDTLASYREAFLLPENTIYLDGNSLGPLPKVAQRRAGEVVEQQWGKGLITSWNQHDWISLPARVGDKIARLVGAKENQVVCCDTISVNVFKLLSGALAMRPSRFVIATTQDNFPTDIYMAQGLVKQLGGEYEIRYLDEENIAGQLTDDIAALMLTQVNFRTGRKLDMQAITAAAHEKDILTVWDLAHSAGAFEVKLDECEVDFAVGCSYKYLNGGPGAPAFIYVAQRHQANYTQPLSGWMGHKTPFAFTPDYEPHPSVAQNLCGTPSVIAMSVLDAALSVFDNVSMSELDIKSKKLQQVFLSLLESSEIAHLLPLASPLEDERGSQLAFRHNEAYAICQAWISEGVIADFRAPDILRVGFAPLYLSFTDMQQAVEKLAAIMTGKQYLNTEFQSKLQVT</sequence>
<keyword evidence="1 4" id="KW-0662">Pyridine nucleotide biosynthesis</keyword>
<dbReference type="HAMAP" id="MF_01970">
    <property type="entry name" value="Kynureninase"/>
    <property type="match status" value="1"/>
</dbReference>
<comment type="catalytic activity">
    <reaction evidence="6">
        <text>3-hydroxy-L-kynurenine + H2O = 3-hydroxyanthranilate + L-alanine + H(+)</text>
        <dbReference type="Rhea" id="RHEA:25143"/>
        <dbReference type="ChEBI" id="CHEBI:15377"/>
        <dbReference type="ChEBI" id="CHEBI:15378"/>
        <dbReference type="ChEBI" id="CHEBI:36559"/>
        <dbReference type="ChEBI" id="CHEBI:57972"/>
        <dbReference type="ChEBI" id="CHEBI:58125"/>
        <dbReference type="EC" id="3.7.1.3"/>
    </reaction>
</comment>
<accession>A0A7X5RJN7</accession>
<dbReference type="PIRSF" id="PIRSF038800">
    <property type="entry name" value="KYNU"/>
    <property type="match status" value="1"/>
</dbReference>
<dbReference type="NCBIfam" id="TIGR01814">
    <property type="entry name" value="kynureninase"/>
    <property type="match status" value="1"/>
</dbReference>
<name>A0A7X5RJN7_9ALTE</name>
<dbReference type="GO" id="GO:0019441">
    <property type="term" value="P:L-tryptophan catabolic process to kynurenine"/>
    <property type="evidence" value="ECO:0007669"/>
    <property type="project" value="TreeGrafter"/>
</dbReference>
<proteinExistence type="inferred from homology"/>
<dbReference type="Gene3D" id="3.90.1150.10">
    <property type="entry name" value="Aspartate Aminotransferase, domain 1"/>
    <property type="match status" value="1"/>
</dbReference>
<evidence type="ECO:0000313" key="8">
    <source>
        <dbReference type="Proteomes" id="UP000470213"/>
    </source>
</evidence>
<dbReference type="InterPro" id="IPR015421">
    <property type="entry name" value="PyrdxlP-dep_Trfase_major"/>
</dbReference>
<feature type="binding site" evidence="4">
    <location>
        <position position="197"/>
    </location>
    <ligand>
        <name>pyridoxal 5'-phosphate</name>
        <dbReference type="ChEBI" id="CHEBI:597326"/>
    </ligand>
</feature>
<feature type="binding site" evidence="4">
    <location>
        <position position="99"/>
    </location>
    <ligand>
        <name>pyridoxal 5'-phosphate</name>
        <dbReference type="ChEBI" id="CHEBI:597326"/>
    </ligand>
</feature>
<dbReference type="EMBL" id="JAAAWN010000002">
    <property type="protein sequence ID" value="NDV90002.1"/>
    <property type="molecule type" value="Genomic_DNA"/>
</dbReference>
<dbReference type="GO" id="GO:0005737">
    <property type="term" value="C:cytoplasm"/>
    <property type="evidence" value="ECO:0007669"/>
    <property type="project" value="UniProtKB-UniRule"/>
</dbReference>
<dbReference type="RefSeq" id="WP_163083596.1">
    <property type="nucleotide sequence ID" value="NZ_JAAAWN010000002.1"/>
</dbReference>
<comment type="subunit">
    <text evidence="4 6">Homodimer.</text>
</comment>
<dbReference type="SUPFAM" id="SSF53383">
    <property type="entry name" value="PLP-dependent transferases"/>
    <property type="match status" value="1"/>
</dbReference>
<dbReference type="GO" id="GO:0043420">
    <property type="term" value="P:anthranilate metabolic process"/>
    <property type="evidence" value="ECO:0007669"/>
    <property type="project" value="TreeGrafter"/>
</dbReference>
<feature type="binding site" evidence="4">
    <location>
        <position position="278"/>
    </location>
    <ligand>
        <name>pyridoxal 5'-phosphate</name>
        <dbReference type="ChEBI" id="CHEBI:597326"/>
    </ligand>
</feature>
<feature type="binding site" evidence="4">
    <location>
        <position position="252"/>
    </location>
    <ligand>
        <name>pyridoxal 5'-phosphate</name>
        <dbReference type="ChEBI" id="CHEBI:597326"/>
    </ligand>
</feature>
<keyword evidence="8" id="KW-1185">Reference proteome</keyword>
<dbReference type="AlphaFoldDB" id="A0A7X5RJN7"/>
<evidence type="ECO:0000256" key="6">
    <source>
        <dbReference type="PIRNR" id="PIRNR038800"/>
    </source>
</evidence>
<comment type="function">
    <text evidence="4 6">Catalyzes the cleavage of L-kynurenine (L-Kyn) and L-3-hydroxykynurenine (L-3OHKyn) into anthranilic acid (AA) and 3-hydroxyanthranilic acid (3-OHAA), respectively.</text>
</comment>
<dbReference type="PANTHER" id="PTHR14084">
    <property type="entry name" value="KYNURENINASE"/>
    <property type="match status" value="1"/>
</dbReference>
<dbReference type="InterPro" id="IPR015422">
    <property type="entry name" value="PyrdxlP-dep_Trfase_small"/>
</dbReference>
<dbReference type="UniPathway" id="UPA00253">
    <property type="reaction ID" value="UER00329"/>
</dbReference>
<evidence type="ECO:0000256" key="3">
    <source>
        <dbReference type="ARBA" id="ARBA00022898"/>
    </source>
</evidence>
<keyword evidence="3 4" id="KW-0663">Pyridoxal phosphate</keyword>
<feature type="binding site" evidence="4">
    <location>
        <begin position="126"/>
        <end position="129"/>
    </location>
    <ligand>
        <name>pyridoxal 5'-phosphate</name>
        <dbReference type="ChEBI" id="CHEBI:597326"/>
    </ligand>
</feature>
<dbReference type="Proteomes" id="UP000470213">
    <property type="component" value="Unassembled WGS sequence"/>
</dbReference>
<comment type="similarity">
    <text evidence="4 6">Belongs to the kynureninase family.</text>
</comment>
<reference evidence="7 8" key="1">
    <citation type="submission" date="2020-01" db="EMBL/GenBank/DDBJ databases">
        <authorList>
            <person name="Chen J."/>
            <person name="Zhu S."/>
            <person name="Yang J."/>
        </authorList>
    </citation>
    <scope>NUCLEOTIDE SEQUENCE [LARGE SCALE GENOMIC DNA]</scope>
    <source>
        <strain evidence="7 8">345S023</strain>
    </source>
</reference>
<evidence type="ECO:0000256" key="2">
    <source>
        <dbReference type="ARBA" id="ARBA00022801"/>
    </source>
</evidence>
<comment type="catalytic activity">
    <reaction evidence="4 6">
        <text>L-kynurenine + H2O = anthranilate + L-alanine + H(+)</text>
        <dbReference type="Rhea" id="RHEA:16813"/>
        <dbReference type="ChEBI" id="CHEBI:15377"/>
        <dbReference type="ChEBI" id="CHEBI:15378"/>
        <dbReference type="ChEBI" id="CHEBI:16567"/>
        <dbReference type="ChEBI" id="CHEBI:57959"/>
        <dbReference type="ChEBI" id="CHEBI:57972"/>
        <dbReference type="EC" id="3.7.1.3"/>
    </reaction>
</comment>
<gene>
    <name evidence="4 7" type="primary">kynU</name>
    <name evidence="7" type="ORF">GTH32_02170</name>
</gene>
<comment type="pathway">
    <text evidence="4 6">Amino-acid degradation; L-kynurenine degradation; L-alanine and anthranilate from L-kynurenine: step 1/1.</text>
</comment>
<protein>
    <recommendedName>
        <fullName evidence="4 5">Kynureninase</fullName>
        <ecNumber evidence="4 5">3.7.1.3</ecNumber>
    </recommendedName>
    <alternativeName>
        <fullName evidence="4">L-kynurenine hydrolase</fullName>
    </alternativeName>
</protein>
<dbReference type="EC" id="3.7.1.3" evidence="4 5"/>
<dbReference type="Gene3D" id="3.40.640.10">
    <property type="entry name" value="Type I PLP-dependent aspartate aminotransferase-like (Major domain)"/>
    <property type="match status" value="1"/>
</dbReference>
<feature type="binding site" evidence="4">
    <location>
        <position position="168"/>
    </location>
    <ligand>
        <name>pyridoxal 5'-phosphate</name>
        <dbReference type="ChEBI" id="CHEBI:597326"/>
    </ligand>
</feature>
<dbReference type="GO" id="GO:0009435">
    <property type="term" value="P:NAD+ biosynthetic process"/>
    <property type="evidence" value="ECO:0007669"/>
    <property type="project" value="UniProtKB-UniRule"/>
</dbReference>
<feature type="binding site" evidence="4">
    <location>
        <position position="200"/>
    </location>
    <ligand>
        <name>pyridoxal 5'-phosphate</name>
        <dbReference type="ChEBI" id="CHEBI:597326"/>
    </ligand>
</feature>
<dbReference type="PANTHER" id="PTHR14084:SF0">
    <property type="entry name" value="KYNURENINASE"/>
    <property type="match status" value="1"/>
</dbReference>